<evidence type="ECO:0000256" key="2">
    <source>
        <dbReference type="ARBA" id="ARBA00022692"/>
    </source>
</evidence>
<dbReference type="Gene3D" id="1.20.1560.10">
    <property type="entry name" value="ABC transporter type 1, transmembrane domain"/>
    <property type="match status" value="1"/>
</dbReference>
<dbReference type="AlphaFoldDB" id="A0A9W7J0S4"/>
<evidence type="ECO:0000256" key="4">
    <source>
        <dbReference type="ARBA" id="ARBA00022840"/>
    </source>
</evidence>
<dbReference type="PANTHER" id="PTHR24223">
    <property type="entry name" value="ATP-BINDING CASSETTE SUB-FAMILY C"/>
    <property type="match status" value="1"/>
</dbReference>
<dbReference type="GO" id="GO:0140359">
    <property type="term" value="F:ABC-type transporter activity"/>
    <property type="evidence" value="ECO:0007669"/>
    <property type="project" value="InterPro"/>
</dbReference>
<keyword evidence="1" id="KW-0813">Transport</keyword>
<evidence type="ECO:0000313" key="9">
    <source>
        <dbReference type="EMBL" id="GMJ04562.1"/>
    </source>
</evidence>
<proteinExistence type="predicted"/>
<comment type="caution">
    <text evidence="9">The sequence shown here is derived from an EMBL/GenBank/DDBJ whole genome shotgun (WGS) entry which is preliminary data.</text>
</comment>
<evidence type="ECO:0000256" key="3">
    <source>
        <dbReference type="ARBA" id="ARBA00022741"/>
    </source>
</evidence>
<organism evidence="9 10">
    <name type="scientific">Hibiscus trionum</name>
    <name type="common">Flower of an hour</name>
    <dbReference type="NCBI Taxonomy" id="183268"/>
    <lineage>
        <taxon>Eukaryota</taxon>
        <taxon>Viridiplantae</taxon>
        <taxon>Streptophyta</taxon>
        <taxon>Embryophyta</taxon>
        <taxon>Tracheophyta</taxon>
        <taxon>Spermatophyta</taxon>
        <taxon>Magnoliopsida</taxon>
        <taxon>eudicotyledons</taxon>
        <taxon>Gunneridae</taxon>
        <taxon>Pentapetalae</taxon>
        <taxon>rosids</taxon>
        <taxon>malvids</taxon>
        <taxon>Malvales</taxon>
        <taxon>Malvaceae</taxon>
        <taxon>Malvoideae</taxon>
        <taxon>Hibiscus</taxon>
    </lineage>
</organism>
<keyword evidence="6 7" id="KW-0472">Membrane</keyword>
<dbReference type="SUPFAM" id="SSF90123">
    <property type="entry name" value="ABC transporter transmembrane region"/>
    <property type="match status" value="1"/>
</dbReference>
<evidence type="ECO:0000313" key="10">
    <source>
        <dbReference type="Proteomes" id="UP001165190"/>
    </source>
</evidence>
<dbReference type="Proteomes" id="UP001165190">
    <property type="component" value="Unassembled WGS sequence"/>
</dbReference>
<dbReference type="EMBL" id="BSYR01000040">
    <property type="protein sequence ID" value="GMJ04562.1"/>
    <property type="molecule type" value="Genomic_DNA"/>
</dbReference>
<feature type="transmembrane region" description="Helical" evidence="7">
    <location>
        <begin position="81"/>
        <end position="102"/>
    </location>
</feature>
<evidence type="ECO:0000256" key="7">
    <source>
        <dbReference type="SAM" id="Phobius"/>
    </source>
</evidence>
<keyword evidence="5 7" id="KW-1133">Transmembrane helix</keyword>
<accession>A0A9W7J0S4</accession>
<dbReference type="GO" id="GO:0005524">
    <property type="term" value="F:ATP binding"/>
    <property type="evidence" value="ECO:0007669"/>
    <property type="project" value="UniProtKB-KW"/>
</dbReference>
<protein>
    <submittedName>
        <fullName evidence="9">Multidrug resistance-associated protein 6</fullName>
    </submittedName>
</protein>
<sequence>MNYATETSLGVANIRAFNMADIFFKKYLKLVDTYATLFFLCNAATEWLILRIEALHNLTMFTFVFLLVLLPKGYVPPGLAGLFLSYALSITSNQVFLSRWYCNYRTT</sequence>
<dbReference type="InterPro" id="IPR011527">
    <property type="entry name" value="ABC1_TM_dom"/>
</dbReference>
<dbReference type="PANTHER" id="PTHR24223:SF108">
    <property type="entry name" value="ABC TRANSPORTER C FAMILY MEMBER 8"/>
    <property type="match status" value="1"/>
</dbReference>
<dbReference type="InterPro" id="IPR050173">
    <property type="entry name" value="ABC_transporter_C-like"/>
</dbReference>
<feature type="transmembrane region" description="Helical" evidence="7">
    <location>
        <begin position="57"/>
        <end position="75"/>
    </location>
</feature>
<evidence type="ECO:0000256" key="6">
    <source>
        <dbReference type="ARBA" id="ARBA00023136"/>
    </source>
</evidence>
<evidence type="ECO:0000259" key="8">
    <source>
        <dbReference type="PROSITE" id="PS50929"/>
    </source>
</evidence>
<feature type="domain" description="ABC transmembrane type-1" evidence="8">
    <location>
        <begin position="1"/>
        <end position="106"/>
    </location>
</feature>
<dbReference type="GO" id="GO:0016020">
    <property type="term" value="C:membrane"/>
    <property type="evidence" value="ECO:0007669"/>
    <property type="project" value="InterPro"/>
</dbReference>
<reference evidence="9" key="1">
    <citation type="submission" date="2023-05" db="EMBL/GenBank/DDBJ databases">
        <title>Genome and transcriptome analyses reveal genes involved in the formation of fine ridges on petal epidermal cells in Hibiscus trionum.</title>
        <authorList>
            <person name="Koshimizu S."/>
            <person name="Masuda S."/>
            <person name="Ishii T."/>
            <person name="Shirasu K."/>
            <person name="Hoshino A."/>
            <person name="Arita M."/>
        </authorList>
    </citation>
    <scope>NUCLEOTIDE SEQUENCE</scope>
    <source>
        <strain evidence="9">Hamamatsu line</strain>
    </source>
</reference>
<dbReference type="InterPro" id="IPR036640">
    <property type="entry name" value="ABC1_TM_sf"/>
</dbReference>
<keyword evidence="2 7" id="KW-0812">Transmembrane</keyword>
<name>A0A9W7J0S4_HIBTR</name>
<keyword evidence="10" id="KW-1185">Reference proteome</keyword>
<evidence type="ECO:0000256" key="1">
    <source>
        <dbReference type="ARBA" id="ARBA00022448"/>
    </source>
</evidence>
<gene>
    <name evidence="9" type="ORF">HRI_004125500</name>
</gene>
<dbReference type="OrthoDB" id="1734730at2759"/>
<dbReference type="PROSITE" id="PS50929">
    <property type="entry name" value="ABC_TM1F"/>
    <property type="match status" value="1"/>
</dbReference>
<evidence type="ECO:0000256" key="5">
    <source>
        <dbReference type="ARBA" id="ARBA00022989"/>
    </source>
</evidence>
<keyword evidence="3" id="KW-0547">Nucleotide-binding</keyword>
<keyword evidence="4" id="KW-0067">ATP-binding</keyword>